<comment type="caution">
    <text evidence="1">The sequence shown here is derived from an EMBL/GenBank/DDBJ whole genome shotgun (WGS) entry which is preliminary data.</text>
</comment>
<keyword evidence="2" id="KW-1185">Reference proteome</keyword>
<reference evidence="1 2" key="1">
    <citation type="submission" date="2019-03" db="EMBL/GenBank/DDBJ databases">
        <title>The genome sequence of a newly discovered highly antifungal drug resistant Aspergillus species, Aspergillus tanneri NIH 1004.</title>
        <authorList>
            <person name="Mounaud S."/>
            <person name="Singh I."/>
            <person name="Joardar V."/>
            <person name="Pakala S."/>
            <person name="Pakala S."/>
            <person name="Venepally P."/>
            <person name="Hoover J."/>
            <person name="Nierman W."/>
            <person name="Chung J."/>
            <person name="Losada L."/>
        </authorList>
    </citation>
    <scope>NUCLEOTIDE SEQUENCE [LARGE SCALE GENOMIC DNA]</scope>
    <source>
        <strain evidence="1 2">NIH1004</strain>
    </source>
</reference>
<accession>A0A4S3J0I3</accession>
<gene>
    <name evidence="1" type="ORF">EYZ11_013177</name>
</gene>
<organism evidence="1 2">
    <name type="scientific">Aspergillus tanneri</name>
    <dbReference type="NCBI Taxonomy" id="1220188"/>
    <lineage>
        <taxon>Eukaryota</taxon>
        <taxon>Fungi</taxon>
        <taxon>Dikarya</taxon>
        <taxon>Ascomycota</taxon>
        <taxon>Pezizomycotina</taxon>
        <taxon>Eurotiomycetes</taxon>
        <taxon>Eurotiomycetidae</taxon>
        <taxon>Eurotiales</taxon>
        <taxon>Aspergillaceae</taxon>
        <taxon>Aspergillus</taxon>
        <taxon>Aspergillus subgen. Circumdati</taxon>
    </lineage>
</organism>
<proteinExistence type="predicted"/>
<dbReference type="AlphaFoldDB" id="A0A4S3J0I3"/>
<dbReference type="EMBL" id="SOSA01001253">
    <property type="protein sequence ID" value="THC87378.1"/>
    <property type="molecule type" value="Genomic_DNA"/>
</dbReference>
<sequence>MNTKVNSLGEWDLNTRYNNNFVVIILYIE</sequence>
<protein>
    <submittedName>
        <fullName evidence="1">Uncharacterized protein</fullName>
    </submittedName>
</protein>
<name>A0A4S3J0I3_9EURO</name>
<dbReference type="VEuPathDB" id="FungiDB:EYZ11_013177"/>
<evidence type="ECO:0000313" key="2">
    <source>
        <dbReference type="Proteomes" id="UP000308092"/>
    </source>
</evidence>
<dbReference type="Proteomes" id="UP000308092">
    <property type="component" value="Unassembled WGS sequence"/>
</dbReference>
<evidence type="ECO:0000313" key="1">
    <source>
        <dbReference type="EMBL" id="THC87378.1"/>
    </source>
</evidence>